<dbReference type="OrthoDB" id="75724at2759"/>
<dbReference type="Gene3D" id="3.40.525.10">
    <property type="entry name" value="CRAL-TRIO lipid binding domain"/>
    <property type="match status" value="1"/>
</dbReference>
<protein>
    <recommendedName>
        <fullName evidence="1">CRAL-TRIO domain-containing protein</fullName>
    </recommendedName>
</protein>
<dbReference type="PROSITE" id="PS50191">
    <property type="entry name" value="CRAL_TRIO"/>
    <property type="match status" value="1"/>
</dbReference>
<organism evidence="2 3">
    <name type="scientific">Chironomus riparius</name>
    <dbReference type="NCBI Taxonomy" id="315576"/>
    <lineage>
        <taxon>Eukaryota</taxon>
        <taxon>Metazoa</taxon>
        <taxon>Ecdysozoa</taxon>
        <taxon>Arthropoda</taxon>
        <taxon>Hexapoda</taxon>
        <taxon>Insecta</taxon>
        <taxon>Pterygota</taxon>
        <taxon>Neoptera</taxon>
        <taxon>Endopterygota</taxon>
        <taxon>Diptera</taxon>
        <taxon>Nematocera</taxon>
        <taxon>Chironomoidea</taxon>
        <taxon>Chironomidae</taxon>
        <taxon>Chironominae</taxon>
        <taxon>Chironomus</taxon>
    </lineage>
</organism>
<reference evidence="2" key="1">
    <citation type="submission" date="2022-01" db="EMBL/GenBank/DDBJ databases">
        <authorList>
            <person name="King R."/>
        </authorList>
    </citation>
    <scope>NUCLEOTIDE SEQUENCE</scope>
</reference>
<dbReference type="EMBL" id="OU895879">
    <property type="protein sequence ID" value="CAG9807630.1"/>
    <property type="molecule type" value="Genomic_DNA"/>
</dbReference>
<dbReference type="Gene3D" id="1.10.8.20">
    <property type="entry name" value="N-terminal domain of phosphatidylinositol transfer protein sec14p"/>
    <property type="match status" value="1"/>
</dbReference>
<dbReference type="PANTHER" id="PTHR10174:SF208">
    <property type="entry name" value="CRAL-TRIO DOMAIN-CONTAINING PROTEIN DDB_G0278031"/>
    <property type="match status" value="1"/>
</dbReference>
<proteinExistence type="predicted"/>
<dbReference type="Pfam" id="PF00650">
    <property type="entry name" value="CRAL_TRIO"/>
    <property type="match status" value="1"/>
</dbReference>
<dbReference type="InterPro" id="IPR036865">
    <property type="entry name" value="CRAL-TRIO_dom_sf"/>
</dbReference>
<accession>A0A9N9WW04</accession>
<evidence type="ECO:0000313" key="3">
    <source>
        <dbReference type="Proteomes" id="UP001153620"/>
    </source>
</evidence>
<evidence type="ECO:0000313" key="2">
    <source>
        <dbReference type="EMBL" id="CAG9807630.1"/>
    </source>
</evidence>
<dbReference type="SUPFAM" id="SSF46938">
    <property type="entry name" value="CRAL/TRIO N-terminal domain"/>
    <property type="match status" value="1"/>
</dbReference>
<evidence type="ECO:0000259" key="1">
    <source>
        <dbReference type="PROSITE" id="PS50191"/>
    </source>
</evidence>
<dbReference type="Proteomes" id="UP001153620">
    <property type="component" value="Chromosome 3"/>
</dbReference>
<gene>
    <name evidence="2" type="ORF">CHIRRI_LOCUS10476</name>
</gene>
<dbReference type="AlphaFoldDB" id="A0A9N9WW04"/>
<dbReference type="InterPro" id="IPR036273">
    <property type="entry name" value="CRAL/TRIO_N_dom_sf"/>
</dbReference>
<dbReference type="PANTHER" id="PTHR10174">
    <property type="entry name" value="ALPHA-TOCOPHEROL TRANSFER PROTEIN-RELATED"/>
    <property type="match status" value="1"/>
</dbReference>
<dbReference type="GO" id="GO:0016020">
    <property type="term" value="C:membrane"/>
    <property type="evidence" value="ECO:0007669"/>
    <property type="project" value="TreeGrafter"/>
</dbReference>
<reference evidence="2" key="2">
    <citation type="submission" date="2022-10" db="EMBL/GenBank/DDBJ databases">
        <authorList>
            <consortium name="ENA_rothamsted_submissions"/>
            <consortium name="culmorum"/>
            <person name="King R."/>
        </authorList>
    </citation>
    <scope>NUCLEOTIDE SEQUENCE</scope>
</reference>
<keyword evidence="3" id="KW-1185">Reference proteome</keyword>
<dbReference type="GO" id="GO:1902936">
    <property type="term" value="F:phosphatidylinositol bisphosphate binding"/>
    <property type="evidence" value="ECO:0007669"/>
    <property type="project" value="TreeGrafter"/>
</dbReference>
<sequence>MYQLTEKTDNVHYEDDEILKRKAIDEFTKFIQEHPYIKFNGETDELSVLAFLRARKYVIPRSKELYERACLFVKQNPEICILDEEKYTKILDLYDTGAITVMKERDALGRRIILCATKKFDTSKYTLDDTMRLFNLILCVLSFEEDTQKNGTIFINDLNGLSLSHLKLFPYKMLANYSSYMNISVVKIKEIYVVGMPSIAVQLFKAIRYVLDDKNRSRLQVMSDLGNLWQFVDQSKMSTDYGGKSFTDMETLYDFKSIIISNKKRIFELSKKFIINTKNKY</sequence>
<name>A0A9N9WW04_9DIPT</name>
<dbReference type="InterPro" id="IPR001251">
    <property type="entry name" value="CRAL-TRIO_dom"/>
</dbReference>
<dbReference type="CDD" id="cd00170">
    <property type="entry name" value="SEC14"/>
    <property type="match status" value="1"/>
</dbReference>
<feature type="domain" description="CRAL-TRIO" evidence="1">
    <location>
        <begin position="87"/>
        <end position="249"/>
    </location>
</feature>
<dbReference type="SUPFAM" id="SSF52087">
    <property type="entry name" value="CRAL/TRIO domain"/>
    <property type="match status" value="1"/>
</dbReference>